<organism evidence="1 2">
    <name type="scientific">Phyllosticta citriasiana</name>
    <dbReference type="NCBI Taxonomy" id="595635"/>
    <lineage>
        <taxon>Eukaryota</taxon>
        <taxon>Fungi</taxon>
        <taxon>Dikarya</taxon>
        <taxon>Ascomycota</taxon>
        <taxon>Pezizomycotina</taxon>
        <taxon>Dothideomycetes</taxon>
        <taxon>Dothideomycetes incertae sedis</taxon>
        <taxon>Botryosphaeriales</taxon>
        <taxon>Phyllostictaceae</taxon>
        <taxon>Phyllosticta</taxon>
    </lineage>
</organism>
<evidence type="ECO:0008006" key="3">
    <source>
        <dbReference type="Google" id="ProtNLM"/>
    </source>
</evidence>
<name>A0ABR1KG08_9PEZI</name>
<dbReference type="Proteomes" id="UP001363622">
    <property type="component" value="Unassembled WGS sequence"/>
</dbReference>
<gene>
    <name evidence="1" type="ORF">IWZ03DRAFT_246746</name>
</gene>
<keyword evidence="2" id="KW-1185">Reference proteome</keyword>
<proteinExistence type="predicted"/>
<dbReference type="EMBL" id="JBBPHU010000009">
    <property type="protein sequence ID" value="KAK7513984.1"/>
    <property type="molecule type" value="Genomic_DNA"/>
</dbReference>
<reference evidence="1 2" key="1">
    <citation type="submission" date="2024-04" db="EMBL/GenBank/DDBJ databases">
        <title>Phyllosticta paracitricarpa is synonymous to the EU quarantine fungus P. citricarpa based on phylogenomic analyses.</title>
        <authorList>
            <consortium name="Lawrence Berkeley National Laboratory"/>
            <person name="Van Ingen-Buijs V.A."/>
            <person name="Van Westerhoven A.C."/>
            <person name="Haridas S."/>
            <person name="Skiadas P."/>
            <person name="Martin F."/>
            <person name="Groenewald J.Z."/>
            <person name="Crous P.W."/>
            <person name="Seidl M.F."/>
        </authorList>
    </citation>
    <scope>NUCLEOTIDE SEQUENCE [LARGE SCALE GENOMIC DNA]</scope>
    <source>
        <strain evidence="1 2">CBS 123371</strain>
    </source>
</reference>
<accession>A0ABR1KG08</accession>
<evidence type="ECO:0000313" key="1">
    <source>
        <dbReference type="EMBL" id="KAK7513984.1"/>
    </source>
</evidence>
<comment type="caution">
    <text evidence="1">The sequence shown here is derived from an EMBL/GenBank/DDBJ whole genome shotgun (WGS) entry which is preliminary data.</text>
</comment>
<sequence length="101" mass="11304">MLCERQMKKVGFAFASQIMLTATLPCPLLSSPLLCRLNPLSAVLSLLCLVDAYHRSTQRNATQRRQTAQSYVRTACTHALHCLFGNGETKARRDVCDVTYQ</sequence>
<protein>
    <recommendedName>
        <fullName evidence="3">Secreted protein</fullName>
    </recommendedName>
</protein>
<evidence type="ECO:0000313" key="2">
    <source>
        <dbReference type="Proteomes" id="UP001363622"/>
    </source>
</evidence>